<gene>
    <name evidence="6" type="ORF">CAMP_LOCUS12693</name>
</gene>
<evidence type="ECO:0000313" key="7">
    <source>
        <dbReference type="Proteomes" id="UP001152747"/>
    </source>
</evidence>
<proteinExistence type="predicted"/>
<dbReference type="InterPro" id="IPR019424">
    <property type="entry name" value="7TM_GPCR_Srsx"/>
</dbReference>
<dbReference type="Gene3D" id="1.20.1070.10">
    <property type="entry name" value="Rhodopsin 7-helix transmembrane proteins"/>
    <property type="match status" value="1"/>
</dbReference>
<keyword evidence="2 5" id="KW-0812">Transmembrane</keyword>
<evidence type="ECO:0000256" key="1">
    <source>
        <dbReference type="ARBA" id="ARBA00004370"/>
    </source>
</evidence>
<sequence>MVCANPLALNSASFQWYSYTNALIYILVFLIYLSVWILLKKSEKSNSNTKLRMVFRSISVTVGFVLMGWAITTTANSLSYTISADVATIQLIQEYSGIAVNIAAASNVFVFYAINQEYREAIRAIFGFSGSNPKILAQEPSTTHQHQHLQRRMMCRLICEHFLREKK</sequence>
<feature type="transmembrane region" description="Helical" evidence="5">
    <location>
        <begin position="16"/>
        <end position="39"/>
    </location>
</feature>
<dbReference type="EMBL" id="CANHGI010000005">
    <property type="protein sequence ID" value="CAI5450056.1"/>
    <property type="molecule type" value="Genomic_DNA"/>
</dbReference>
<dbReference type="SMART" id="SM01381">
    <property type="entry name" value="7TM_GPCR_Srsx"/>
    <property type="match status" value="1"/>
</dbReference>
<dbReference type="GO" id="GO:0016020">
    <property type="term" value="C:membrane"/>
    <property type="evidence" value="ECO:0007669"/>
    <property type="project" value="UniProtKB-SubCell"/>
</dbReference>
<dbReference type="InterPro" id="IPR000276">
    <property type="entry name" value="GPCR_Rhodpsn"/>
</dbReference>
<keyword evidence="4 5" id="KW-0472">Membrane</keyword>
<keyword evidence="7" id="KW-1185">Reference proteome</keyword>
<dbReference type="AlphaFoldDB" id="A0A9P1N6Q2"/>
<protein>
    <submittedName>
        <fullName evidence="6">Uncharacterized protein</fullName>
    </submittedName>
</protein>
<evidence type="ECO:0000256" key="3">
    <source>
        <dbReference type="ARBA" id="ARBA00022989"/>
    </source>
</evidence>
<dbReference type="SUPFAM" id="SSF81321">
    <property type="entry name" value="Family A G protein-coupled receptor-like"/>
    <property type="match status" value="1"/>
</dbReference>
<evidence type="ECO:0000256" key="5">
    <source>
        <dbReference type="SAM" id="Phobius"/>
    </source>
</evidence>
<reference evidence="6" key="1">
    <citation type="submission" date="2022-11" db="EMBL/GenBank/DDBJ databases">
        <authorList>
            <person name="Kikuchi T."/>
        </authorList>
    </citation>
    <scope>NUCLEOTIDE SEQUENCE</scope>
    <source>
        <strain evidence="6">PS1010</strain>
    </source>
</reference>
<dbReference type="OrthoDB" id="5820127at2759"/>
<keyword evidence="3 5" id="KW-1133">Transmembrane helix</keyword>
<feature type="transmembrane region" description="Helical" evidence="5">
    <location>
        <begin position="51"/>
        <end position="72"/>
    </location>
</feature>
<dbReference type="Pfam" id="PF10320">
    <property type="entry name" value="7TM_GPCR_Srsx"/>
    <property type="match status" value="1"/>
</dbReference>
<feature type="transmembrane region" description="Helical" evidence="5">
    <location>
        <begin position="92"/>
        <end position="114"/>
    </location>
</feature>
<accession>A0A9P1N6Q2</accession>
<dbReference type="GO" id="GO:0004930">
    <property type="term" value="F:G protein-coupled receptor activity"/>
    <property type="evidence" value="ECO:0007669"/>
    <property type="project" value="InterPro"/>
</dbReference>
<evidence type="ECO:0000313" key="6">
    <source>
        <dbReference type="EMBL" id="CAI5450056.1"/>
    </source>
</evidence>
<dbReference type="InterPro" id="IPR047130">
    <property type="entry name" value="7TM_GPCR_Srsx_nematod"/>
</dbReference>
<dbReference type="PANTHER" id="PTHR23360:SF5">
    <property type="entry name" value="G-PROTEIN COUPLED RECEPTORS FAMILY 1 PROFILE DOMAIN-CONTAINING PROTEIN"/>
    <property type="match status" value="1"/>
</dbReference>
<evidence type="ECO:0000256" key="2">
    <source>
        <dbReference type="ARBA" id="ARBA00022692"/>
    </source>
</evidence>
<dbReference type="Proteomes" id="UP001152747">
    <property type="component" value="Unassembled WGS sequence"/>
</dbReference>
<name>A0A9P1N6Q2_9PELO</name>
<comment type="caution">
    <text evidence="6">The sequence shown here is derived from an EMBL/GenBank/DDBJ whole genome shotgun (WGS) entry which is preliminary data.</text>
</comment>
<evidence type="ECO:0000256" key="4">
    <source>
        <dbReference type="ARBA" id="ARBA00023136"/>
    </source>
</evidence>
<dbReference type="PANTHER" id="PTHR23360">
    <property type="entry name" value="G-PROTEIN COUPLED RECEPTORS FAMILY 1 PROFILE DOMAIN-CONTAINING PROTEIN-RELATED"/>
    <property type="match status" value="1"/>
</dbReference>
<organism evidence="6 7">
    <name type="scientific">Caenorhabditis angaria</name>
    <dbReference type="NCBI Taxonomy" id="860376"/>
    <lineage>
        <taxon>Eukaryota</taxon>
        <taxon>Metazoa</taxon>
        <taxon>Ecdysozoa</taxon>
        <taxon>Nematoda</taxon>
        <taxon>Chromadorea</taxon>
        <taxon>Rhabditida</taxon>
        <taxon>Rhabditina</taxon>
        <taxon>Rhabditomorpha</taxon>
        <taxon>Rhabditoidea</taxon>
        <taxon>Rhabditidae</taxon>
        <taxon>Peloderinae</taxon>
        <taxon>Caenorhabditis</taxon>
    </lineage>
</organism>
<comment type="subcellular location">
    <subcellularLocation>
        <location evidence="1">Membrane</location>
    </subcellularLocation>
</comment>